<proteinExistence type="predicted"/>
<evidence type="ECO:0000313" key="1">
    <source>
        <dbReference type="EMBL" id="GAL81033.1"/>
    </source>
</evidence>
<comment type="caution">
    <text evidence="1">The sequence shown here is derived from an EMBL/GenBank/DDBJ whole genome shotgun (WGS) entry which is preliminary data.</text>
</comment>
<reference evidence="1 2" key="1">
    <citation type="journal article" date="2014" name="Genome Announc.">
        <title>Draft Genome Sequences of Marine Flavobacterium Algibacter lectus Strains SS8 and NR4.</title>
        <authorList>
            <person name="Takatani N."/>
            <person name="Nakanishi M."/>
            <person name="Meirelles P."/>
            <person name="Mino S."/>
            <person name="Suda W."/>
            <person name="Oshima K."/>
            <person name="Hattori M."/>
            <person name="Ohkuma M."/>
            <person name="Hosokawa M."/>
            <person name="Miyashita K."/>
            <person name="Thompson F.L."/>
            <person name="Niwa A."/>
            <person name="Sawabe T."/>
            <person name="Sawabe T."/>
        </authorList>
    </citation>
    <scope>NUCLEOTIDE SEQUENCE [LARGE SCALE GENOMIC DNA]</scope>
    <source>
        <strain evidence="2">JCM19274</strain>
    </source>
</reference>
<gene>
    <name evidence="1" type="ORF">JCM19274_2207</name>
</gene>
<name>A0A090WXS0_9FLAO</name>
<accession>A0A090WXS0</accession>
<dbReference type="AlphaFoldDB" id="A0A090WXS0"/>
<protein>
    <submittedName>
        <fullName evidence="1">Uncharacterized protein</fullName>
    </submittedName>
</protein>
<sequence length="41" mass="4606">MISSLDVKSVHISLNLIELKVLKNHNTDTMPISPYGNIEIK</sequence>
<dbReference type="EMBL" id="BBNU01000013">
    <property type="protein sequence ID" value="GAL81033.1"/>
    <property type="molecule type" value="Genomic_DNA"/>
</dbReference>
<evidence type="ECO:0000313" key="2">
    <source>
        <dbReference type="Proteomes" id="UP000029643"/>
    </source>
</evidence>
<dbReference type="Proteomes" id="UP000029643">
    <property type="component" value="Unassembled WGS sequence"/>
</dbReference>
<organism evidence="1 2">
    <name type="scientific">Algibacter lectus</name>
    <dbReference type="NCBI Taxonomy" id="221126"/>
    <lineage>
        <taxon>Bacteria</taxon>
        <taxon>Pseudomonadati</taxon>
        <taxon>Bacteroidota</taxon>
        <taxon>Flavobacteriia</taxon>
        <taxon>Flavobacteriales</taxon>
        <taxon>Flavobacteriaceae</taxon>
        <taxon>Algibacter</taxon>
    </lineage>
</organism>